<comment type="caution">
    <text evidence="2">The sequence shown here is derived from an EMBL/GenBank/DDBJ whole genome shotgun (WGS) entry which is preliminary data.</text>
</comment>
<gene>
    <name evidence="2" type="ORF">RDI58_013709</name>
</gene>
<feature type="compositionally biased region" description="Polar residues" evidence="1">
    <location>
        <begin position="13"/>
        <end position="23"/>
    </location>
</feature>
<feature type="region of interest" description="Disordered" evidence="1">
    <location>
        <begin position="1"/>
        <end position="23"/>
    </location>
</feature>
<dbReference type="AlphaFoldDB" id="A0AAN8YE76"/>
<evidence type="ECO:0000313" key="2">
    <source>
        <dbReference type="EMBL" id="KAK6789909.1"/>
    </source>
</evidence>
<dbReference type="EMBL" id="JBANQN010000005">
    <property type="protein sequence ID" value="KAK6789909.1"/>
    <property type="molecule type" value="Genomic_DNA"/>
</dbReference>
<dbReference type="Proteomes" id="UP001371456">
    <property type="component" value="Unassembled WGS sequence"/>
</dbReference>
<accession>A0AAN8YE76</accession>
<reference evidence="2 3" key="1">
    <citation type="submission" date="2024-02" db="EMBL/GenBank/DDBJ databases">
        <title>de novo genome assembly of Solanum bulbocastanum strain 11H21.</title>
        <authorList>
            <person name="Hosaka A.J."/>
        </authorList>
    </citation>
    <scope>NUCLEOTIDE SEQUENCE [LARGE SCALE GENOMIC DNA]</scope>
    <source>
        <tissue evidence="2">Young leaves</tissue>
    </source>
</reference>
<evidence type="ECO:0000256" key="1">
    <source>
        <dbReference type="SAM" id="MobiDB-lite"/>
    </source>
</evidence>
<proteinExistence type="predicted"/>
<name>A0AAN8YE76_SOLBU</name>
<keyword evidence="3" id="KW-1185">Reference proteome</keyword>
<sequence length="23" mass="2442">MGSSTPVHIDAEAQNNAVNNSRE</sequence>
<evidence type="ECO:0000313" key="3">
    <source>
        <dbReference type="Proteomes" id="UP001371456"/>
    </source>
</evidence>
<protein>
    <submittedName>
        <fullName evidence="2">Uncharacterized protein</fullName>
    </submittedName>
</protein>
<organism evidence="2 3">
    <name type="scientific">Solanum bulbocastanum</name>
    <name type="common">Wild potato</name>
    <dbReference type="NCBI Taxonomy" id="147425"/>
    <lineage>
        <taxon>Eukaryota</taxon>
        <taxon>Viridiplantae</taxon>
        <taxon>Streptophyta</taxon>
        <taxon>Embryophyta</taxon>
        <taxon>Tracheophyta</taxon>
        <taxon>Spermatophyta</taxon>
        <taxon>Magnoliopsida</taxon>
        <taxon>eudicotyledons</taxon>
        <taxon>Gunneridae</taxon>
        <taxon>Pentapetalae</taxon>
        <taxon>asterids</taxon>
        <taxon>lamiids</taxon>
        <taxon>Solanales</taxon>
        <taxon>Solanaceae</taxon>
        <taxon>Solanoideae</taxon>
        <taxon>Solaneae</taxon>
        <taxon>Solanum</taxon>
    </lineage>
</organism>